<reference evidence="1 2" key="1">
    <citation type="submission" date="2017-11" db="EMBL/GenBank/DDBJ databases">
        <title>De novo assembly and phasing of dikaryotic genomes from two isolates of Puccinia coronata f. sp. avenae, the causal agent of oat crown rust.</title>
        <authorList>
            <person name="Miller M.E."/>
            <person name="Zhang Y."/>
            <person name="Omidvar V."/>
            <person name="Sperschneider J."/>
            <person name="Schwessinger B."/>
            <person name="Raley C."/>
            <person name="Palmer J.M."/>
            <person name="Garnica D."/>
            <person name="Upadhyaya N."/>
            <person name="Rathjen J."/>
            <person name="Taylor J.M."/>
            <person name="Park R.F."/>
            <person name="Dodds P.N."/>
            <person name="Hirsch C.D."/>
            <person name="Kianian S.F."/>
            <person name="Figueroa M."/>
        </authorList>
    </citation>
    <scope>NUCLEOTIDE SEQUENCE [LARGE SCALE GENOMIC DNA]</scope>
    <source>
        <strain evidence="1">12SD80</strain>
    </source>
</reference>
<evidence type="ECO:0000313" key="1">
    <source>
        <dbReference type="EMBL" id="PLW17503.1"/>
    </source>
</evidence>
<proteinExistence type="predicted"/>
<protein>
    <submittedName>
        <fullName evidence="1">Uncharacterized protein</fullName>
    </submittedName>
</protein>
<dbReference type="AlphaFoldDB" id="A0A2N5SW96"/>
<gene>
    <name evidence="1" type="ORF">PCASD_16719</name>
</gene>
<comment type="caution">
    <text evidence="1">The sequence shown here is derived from an EMBL/GenBank/DDBJ whole genome shotgun (WGS) entry which is preliminary data.</text>
</comment>
<accession>A0A2N5SW96</accession>
<evidence type="ECO:0000313" key="2">
    <source>
        <dbReference type="Proteomes" id="UP000235392"/>
    </source>
</evidence>
<dbReference type="Proteomes" id="UP000235392">
    <property type="component" value="Unassembled WGS sequence"/>
</dbReference>
<organism evidence="1 2">
    <name type="scientific">Puccinia coronata f. sp. avenae</name>
    <dbReference type="NCBI Taxonomy" id="200324"/>
    <lineage>
        <taxon>Eukaryota</taxon>
        <taxon>Fungi</taxon>
        <taxon>Dikarya</taxon>
        <taxon>Basidiomycota</taxon>
        <taxon>Pucciniomycotina</taxon>
        <taxon>Pucciniomycetes</taxon>
        <taxon>Pucciniales</taxon>
        <taxon>Pucciniaceae</taxon>
        <taxon>Puccinia</taxon>
    </lineage>
</organism>
<dbReference type="EMBL" id="PGCI01000750">
    <property type="protein sequence ID" value="PLW17503.1"/>
    <property type="molecule type" value="Genomic_DNA"/>
</dbReference>
<name>A0A2N5SW96_9BASI</name>
<sequence>MSSPNSAGSQPSKASHPMFVIGPWDIIEVGSNSLKESQLYGLFNYLSSVVIVVPGKGELNAIVDVAGYGSCHNALCDGTVYMLFGRMVQTTEKGQYHFFFVKQMNLVIVPSSQYISCEGRPNCLIGKLAVFGYGVVDSATEVTTPGGKEPVRSLCVTLIHTNYHNLSNGFVFTCCKKAKISLPVQYNNIGYPEFWARLLTEVDERSLNFQKQTRAYNNAVSFTSCDAVLQLNGSGQYLSQHNTYARFFRLIGRKEASRNSPEYHLRNYLRSDLDQNVYNAPRTLEGWIYGMPSGTEREQGTALPALTGRTRQFEQCSNSRVRPVVGQALSDQSTCRRVGQACPISSWDRSHRTSRDRSDKSVRQLALASVRQCPSDHRSNTAVRALLELPCLTG</sequence>